<dbReference type="InterPro" id="IPR036523">
    <property type="entry name" value="SurE-like_sf"/>
</dbReference>
<sequence length="254" mass="25883">MTRTLLTNDDGIDAPGLHVLARAARDAGLDVTIAAPARQSSGSSASIVAAEEDGRIAIERRELQGLADIPAYAVRGGPGLVALIAAHGAFGAPAELVLSGVNHGANVGRAILHSGTVGAALTGGLNGAWGVAVSLDVGMNPEDFHWDAAATAVVGLLPFLLERPRGTVINLNVPNAPRSRGTVEAGLAPFGIVQTTLTEEDRGHIRLAVEDLPNTPEPGTDAALLAEGWVTLTGLDPVSQVPLGYTQAVTSRNG</sequence>
<dbReference type="Gene3D" id="3.40.1210.10">
    <property type="entry name" value="Survival protein SurE-like phosphatase/nucleotidase"/>
    <property type="match status" value="1"/>
</dbReference>
<evidence type="ECO:0000313" key="8">
    <source>
        <dbReference type="Proteomes" id="UP001139354"/>
    </source>
</evidence>
<dbReference type="GO" id="GO:0046872">
    <property type="term" value="F:metal ion binding"/>
    <property type="evidence" value="ECO:0007669"/>
    <property type="project" value="UniProtKB-KW"/>
</dbReference>
<dbReference type="EMBL" id="JAGTTN010000007">
    <property type="protein sequence ID" value="MCC2033802.1"/>
    <property type="molecule type" value="Genomic_DNA"/>
</dbReference>
<keyword evidence="4" id="KW-0479">Metal-binding</keyword>
<evidence type="ECO:0000313" key="7">
    <source>
        <dbReference type="EMBL" id="MCC2033802.1"/>
    </source>
</evidence>
<keyword evidence="5" id="KW-0378">Hydrolase</keyword>
<comment type="catalytic activity">
    <reaction evidence="1">
        <text>a ribonucleoside 5'-phosphate + H2O = a ribonucleoside + phosphate</text>
        <dbReference type="Rhea" id="RHEA:12484"/>
        <dbReference type="ChEBI" id="CHEBI:15377"/>
        <dbReference type="ChEBI" id="CHEBI:18254"/>
        <dbReference type="ChEBI" id="CHEBI:43474"/>
        <dbReference type="ChEBI" id="CHEBI:58043"/>
        <dbReference type="EC" id="3.1.3.5"/>
    </reaction>
</comment>
<keyword evidence="8" id="KW-1185">Reference proteome</keyword>
<dbReference type="InterPro" id="IPR030048">
    <property type="entry name" value="SurE"/>
</dbReference>
<evidence type="ECO:0000256" key="1">
    <source>
        <dbReference type="ARBA" id="ARBA00000815"/>
    </source>
</evidence>
<dbReference type="Pfam" id="PF01975">
    <property type="entry name" value="SurE"/>
    <property type="match status" value="1"/>
</dbReference>
<dbReference type="PANTHER" id="PTHR30457">
    <property type="entry name" value="5'-NUCLEOTIDASE SURE"/>
    <property type="match status" value="1"/>
</dbReference>
<comment type="similarity">
    <text evidence="2">Belongs to the SurE nucleotidase family.</text>
</comment>
<evidence type="ECO:0000256" key="3">
    <source>
        <dbReference type="ARBA" id="ARBA00012643"/>
    </source>
</evidence>
<organism evidence="7 8">
    <name type="scientific">Microbacterium allomyrinae</name>
    <dbReference type="NCBI Taxonomy" id="2830666"/>
    <lineage>
        <taxon>Bacteria</taxon>
        <taxon>Bacillati</taxon>
        <taxon>Actinomycetota</taxon>
        <taxon>Actinomycetes</taxon>
        <taxon>Micrococcales</taxon>
        <taxon>Microbacteriaceae</taxon>
        <taxon>Microbacterium</taxon>
    </lineage>
</organism>
<dbReference type="Proteomes" id="UP001139354">
    <property type="component" value="Unassembled WGS sequence"/>
</dbReference>
<dbReference type="PANTHER" id="PTHR30457:SF0">
    <property type="entry name" value="PHOSPHATASE, PUTATIVE (AFU_ORTHOLOGUE AFUA_4G01070)-RELATED"/>
    <property type="match status" value="1"/>
</dbReference>
<proteinExistence type="inferred from homology"/>
<name>A0A9X1LXF8_9MICO</name>
<accession>A0A9X1LXF8</accession>
<dbReference type="EC" id="3.1.3.5" evidence="3"/>
<dbReference type="GO" id="GO:0008253">
    <property type="term" value="F:5'-nucleotidase activity"/>
    <property type="evidence" value="ECO:0007669"/>
    <property type="project" value="UniProtKB-EC"/>
</dbReference>
<dbReference type="AlphaFoldDB" id="A0A9X1LXF8"/>
<evidence type="ECO:0000259" key="6">
    <source>
        <dbReference type="Pfam" id="PF01975"/>
    </source>
</evidence>
<evidence type="ECO:0000256" key="5">
    <source>
        <dbReference type="ARBA" id="ARBA00022801"/>
    </source>
</evidence>
<dbReference type="RefSeq" id="WP_229385805.1">
    <property type="nucleotide sequence ID" value="NZ_JAGTTN010000007.1"/>
</dbReference>
<reference evidence="7" key="1">
    <citation type="submission" date="2021-04" db="EMBL/GenBank/DDBJ databases">
        <title>Microbacterium tenobrionis sp. nov. and Microbacterium allomyrinae sp. nov., isolated from larvae of Tenobrio molitor and Allomyrina dichotoma, respectively.</title>
        <authorList>
            <person name="Lee S.D."/>
        </authorList>
    </citation>
    <scope>NUCLEOTIDE SEQUENCE</scope>
    <source>
        <strain evidence="7">BWT-G7</strain>
    </source>
</reference>
<evidence type="ECO:0000256" key="4">
    <source>
        <dbReference type="ARBA" id="ARBA00022723"/>
    </source>
</evidence>
<feature type="domain" description="Survival protein SurE-like phosphatase/nucleotidase" evidence="6">
    <location>
        <begin position="5"/>
        <end position="179"/>
    </location>
</feature>
<gene>
    <name evidence="7" type="ORF">KEC57_16575</name>
</gene>
<dbReference type="InterPro" id="IPR002828">
    <property type="entry name" value="SurE-like_Pase/nucleotidase"/>
</dbReference>
<evidence type="ECO:0000256" key="2">
    <source>
        <dbReference type="ARBA" id="ARBA00011062"/>
    </source>
</evidence>
<protein>
    <recommendedName>
        <fullName evidence="3">5'-nucleotidase</fullName>
        <ecNumber evidence="3">3.1.3.5</ecNumber>
    </recommendedName>
</protein>
<comment type="caution">
    <text evidence="7">The sequence shown here is derived from an EMBL/GenBank/DDBJ whole genome shotgun (WGS) entry which is preliminary data.</text>
</comment>
<dbReference type="SUPFAM" id="SSF64167">
    <property type="entry name" value="SurE-like"/>
    <property type="match status" value="1"/>
</dbReference>